<proteinExistence type="predicted"/>
<evidence type="ECO:0008006" key="3">
    <source>
        <dbReference type="Google" id="ProtNLM"/>
    </source>
</evidence>
<accession>A0ABR8YNT4</accession>
<protein>
    <recommendedName>
        <fullName evidence="3">Lipoprotein</fullName>
    </recommendedName>
</protein>
<dbReference type="EMBL" id="JACSQB010000021">
    <property type="protein sequence ID" value="MBD8045910.1"/>
    <property type="molecule type" value="Genomic_DNA"/>
</dbReference>
<evidence type="ECO:0000313" key="2">
    <source>
        <dbReference type="Proteomes" id="UP000627166"/>
    </source>
</evidence>
<sequence>MKRFLKIFIIIMVAIYLSACNYNEFTAANKISSPKIEPSILGKWKVETYKYLNTDAPEDTSIKLWVDKIIKFNKDIIVSPNNTYVNPKYKLKVVNSLEYIYNKYNTIPENLGIDDKEIQVVTIACSNNYFIELIMLNEDKAILEKNSTLYYLSRVEQKDNNKDSNTVNKEKKFNRGITIKPSDLINSNKTMKYQSGIILGLKSYIEEDYDYPYGAKKEKPKTPVYRTLWISYDGEVKEIKELPYILLARKNGFWEVNSKRIKGDNYFYDLISAAPIGKNSKVKTPSEDFIKNSSFYTEKSIDFISNDYISLDVKGEGNRNDEEHPYQYSLLNTIPIDTIYSGEDRAITISEAIGDKGVDALKVAVQGNAKDKGNNKNFELKDAEQFNSFGLARKNGKWIMKGRVNFSKDNLSYNYGDFEIPILMPETLLKYDSIFTAWSKIKQSVPQAQDIFSSPNKNMSIIVTDGKLLIYPITENSLEEKPIKEIKLKDDETVIMAEWATGEYVDMWRDQVNQLLSVEKKSEEQHK</sequence>
<dbReference type="RefSeq" id="WP_191738885.1">
    <property type="nucleotide sequence ID" value="NZ_JACSQB010000021.1"/>
</dbReference>
<reference evidence="1 2" key="1">
    <citation type="submission" date="2020-08" db="EMBL/GenBank/DDBJ databases">
        <title>A Genomic Blueprint of the Chicken Gut Microbiome.</title>
        <authorList>
            <person name="Gilroy R."/>
            <person name="Ravi A."/>
            <person name="Getino M."/>
            <person name="Pursley I."/>
            <person name="Horton D.L."/>
            <person name="Alikhan N.-F."/>
            <person name="Baker D."/>
            <person name="Gharbi K."/>
            <person name="Hall N."/>
            <person name="Watson M."/>
            <person name="Adriaenssens E.M."/>
            <person name="Foster-Nyarko E."/>
            <person name="Jarju S."/>
            <person name="Secka A."/>
            <person name="Antonio M."/>
            <person name="Oren A."/>
            <person name="Chaudhuri R."/>
            <person name="La Ragione R.M."/>
            <person name="Hildebrand F."/>
            <person name="Pallen M.J."/>
        </authorList>
    </citation>
    <scope>NUCLEOTIDE SEQUENCE [LARGE SCALE GENOMIC DNA]</scope>
    <source>
        <strain evidence="1 2">N37</strain>
    </source>
</reference>
<organism evidence="1 2">
    <name type="scientific">Clostridium faecium</name>
    <dbReference type="NCBI Taxonomy" id="2762223"/>
    <lineage>
        <taxon>Bacteria</taxon>
        <taxon>Bacillati</taxon>
        <taxon>Bacillota</taxon>
        <taxon>Clostridia</taxon>
        <taxon>Eubacteriales</taxon>
        <taxon>Clostridiaceae</taxon>
        <taxon>Clostridium</taxon>
    </lineage>
</organism>
<comment type="caution">
    <text evidence="1">The sequence shown here is derived from an EMBL/GenBank/DDBJ whole genome shotgun (WGS) entry which is preliminary data.</text>
</comment>
<gene>
    <name evidence="1" type="ORF">H9637_02450</name>
</gene>
<keyword evidence="2" id="KW-1185">Reference proteome</keyword>
<name>A0ABR8YNT4_9CLOT</name>
<dbReference type="Proteomes" id="UP000627166">
    <property type="component" value="Unassembled WGS sequence"/>
</dbReference>
<evidence type="ECO:0000313" key="1">
    <source>
        <dbReference type="EMBL" id="MBD8045910.1"/>
    </source>
</evidence>